<dbReference type="Proteomes" id="UP001171916">
    <property type="component" value="Unassembled WGS sequence"/>
</dbReference>
<comment type="caution">
    <text evidence="2">The sequence shown here is derived from an EMBL/GenBank/DDBJ whole genome shotgun (WGS) entry which is preliminary data.</text>
</comment>
<dbReference type="NCBIfam" id="TIGR02094">
    <property type="entry name" value="more_P_ylases"/>
    <property type="match status" value="2"/>
</dbReference>
<dbReference type="InterPro" id="IPR052182">
    <property type="entry name" value="Glycogen/Maltodextrin_Phosph"/>
</dbReference>
<dbReference type="RefSeq" id="WP_289999983.1">
    <property type="nucleotide sequence ID" value="NZ_JAUEPH010000004.1"/>
</dbReference>
<gene>
    <name evidence="2" type="primary">glgP</name>
    <name evidence="2" type="ORF">QVH07_09720</name>
</gene>
<dbReference type="Gene3D" id="3.40.50.2000">
    <property type="entry name" value="Glycogen Phosphorylase B"/>
    <property type="match status" value="2"/>
</dbReference>
<evidence type="ECO:0000256" key="1">
    <source>
        <dbReference type="ARBA" id="ARBA00006047"/>
    </source>
</evidence>
<sequence>MSNNDYQKKVAYFSMEIAIDQTMKTYSGGLGFLAGSHMRSAYELNQNLVGVTMLWKYGYYDQVRAENSHMEAKFIQKFYSFLEDTGITVDIKVHDGLVKVKAYLLRPEIFGTAPIYFLSTDLPENDYVSQTICHHLYDSNLSTRIAQEIILGAGGAKVLEQVGDIDIYHMNEAHPLPLTFYLYSKHRDFEKLRSQVVFTTHTPEKAGNSEYDFNLLFKMNYFSGLEPEEVYQISGERGEKMGCTPAGLRMSKKANAVSQLHKEVARDMWKDVVDPRHILGITNSQNAKYWQDYKLARHLKSGDDEALLARKKELKKRLFHEVALQEGDLFDENVLTIVWARRFAAYKRPELITRDLYQFLDLLKDSEYPVQIIWAGKPYPKDHGAVEIFNHLIDITYTHKNCAILVGYELDLSAKIKKGADIWLNTPRITREASGTSGMTASMNGALNLSINDGWIPEYAKEGENCFIIPSRTDFNSIEEQDDADFDALMKVLKEQVLPTYYKNPKKWLEMMKASMQDIFPFFESGRMADQYYRELYNAEVKEDLVIKK</sequence>
<keyword evidence="3" id="KW-1185">Reference proteome</keyword>
<dbReference type="InterPro" id="IPR000811">
    <property type="entry name" value="Glyco_trans_35"/>
</dbReference>
<dbReference type="InterPro" id="IPR011834">
    <property type="entry name" value="Agluc_phsphrylas"/>
</dbReference>
<dbReference type="PANTHER" id="PTHR42655:SF1">
    <property type="entry name" value="GLYCOGEN PHOSPHORYLASE"/>
    <property type="match status" value="1"/>
</dbReference>
<proteinExistence type="inferred from homology"/>
<accession>A0ABT7YD27</accession>
<reference evidence="2" key="1">
    <citation type="submission" date="2023-06" db="EMBL/GenBank/DDBJ databases">
        <title>Robiginitalea aurantiacus sp. nov. and Algoriphagus sediminis sp. nov., isolated from coastal sediment.</title>
        <authorList>
            <person name="Zhou Z.Y."/>
            <person name="An J."/>
            <person name="Jia Y.W."/>
            <person name="Du Z.J."/>
        </authorList>
    </citation>
    <scope>NUCLEOTIDE SEQUENCE</scope>
    <source>
        <strain evidence="2">C2-7</strain>
    </source>
</reference>
<dbReference type="Pfam" id="PF00343">
    <property type="entry name" value="Phosphorylase"/>
    <property type="match status" value="1"/>
</dbReference>
<protein>
    <submittedName>
        <fullName evidence="2">Alpha-glucan family phosphorylase</fullName>
    </submittedName>
</protein>
<dbReference type="SUPFAM" id="SSF53756">
    <property type="entry name" value="UDP-Glycosyltransferase/glycogen phosphorylase"/>
    <property type="match status" value="1"/>
</dbReference>
<name>A0ABT7YD27_9BACT</name>
<evidence type="ECO:0000313" key="3">
    <source>
        <dbReference type="Proteomes" id="UP001171916"/>
    </source>
</evidence>
<comment type="similarity">
    <text evidence="1">Belongs to the glycogen phosphorylase family.</text>
</comment>
<organism evidence="2 3">
    <name type="scientific">Algoriphagus sediminis</name>
    <dbReference type="NCBI Taxonomy" id="3057113"/>
    <lineage>
        <taxon>Bacteria</taxon>
        <taxon>Pseudomonadati</taxon>
        <taxon>Bacteroidota</taxon>
        <taxon>Cytophagia</taxon>
        <taxon>Cytophagales</taxon>
        <taxon>Cyclobacteriaceae</taxon>
        <taxon>Algoriphagus</taxon>
    </lineage>
</organism>
<dbReference type="PANTHER" id="PTHR42655">
    <property type="entry name" value="GLYCOGEN PHOSPHORYLASE"/>
    <property type="match status" value="1"/>
</dbReference>
<dbReference type="EMBL" id="JAUEPH010000004">
    <property type="protein sequence ID" value="MDN3204428.1"/>
    <property type="molecule type" value="Genomic_DNA"/>
</dbReference>
<evidence type="ECO:0000313" key="2">
    <source>
        <dbReference type="EMBL" id="MDN3204428.1"/>
    </source>
</evidence>